<proteinExistence type="predicted"/>
<protein>
    <recommendedName>
        <fullName evidence="4">DUF2946 domain-containing protein</fullName>
    </recommendedName>
</protein>
<organism evidence="2 3">
    <name type="scientific">Massilia suwonensis</name>
    <dbReference type="NCBI Taxonomy" id="648895"/>
    <lineage>
        <taxon>Bacteria</taxon>
        <taxon>Pseudomonadati</taxon>
        <taxon>Pseudomonadota</taxon>
        <taxon>Betaproteobacteria</taxon>
        <taxon>Burkholderiales</taxon>
        <taxon>Oxalobacteraceae</taxon>
        <taxon>Telluria group</taxon>
        <taxon>Massilia</taxon>
    </lineage>
</organism>
<feature type="signal peptide" evidence="1">
    <location>
        <begin position="1"/>
        <end position="26"/>
    </location>
</feature>
<sequence length="115" mass="12367">MMRRRLVHILLSLLLLVSQQMAFAHAMSHWTGKLGTAVAASVQADEDSDLSSAVAQDRSCFQCLAFAQMASAIGSTPRQFAPLDLQAERIIGLATTERAPSTVCAFHSRAPPLSI</sequence>
<feature type="chain" id="PRO_5045731810" description="DUF2946 domain-containing protein" evidence="1">
    <location>
        <begin position="27"/>
        <end position="115"/>
    </location>
</feature>
<keyword evidence="3" id="KW-1185">Reference proteome</keyword>
<accession>A0ABW0MNC6</accession>
<evidence type="ECO:0000256" key="1">
    <source>
        <dbReference type="SAM" id="SignalP"/>
    </source>
</evidence>
<dbReference type="RefSeq" id="WP_379753814.1">
    <property type="nucleotide sequence ID" value="NZ_JBHSMR010000013.1"/>
</dbReference>
<evidence type="ECO:0000313" key="3">
    <source>
        <dbReference type="Proteomes" id="UP001596101"/>
    </source>
</evidence>
<keyword evidence="1" id="KW-0732">Signal</keyword>
<dbReference type="EMBL" id="JBHSMR010000013">
    <property type="protein sequence ID" value="MFC5478326.1"/>
    <property type="molecule type" value="Genomic_DNA"/>
</dbReference>
<gene>
    <name evidence="2" type="ORF">ACFPQ5_09005</name>
</gene>
<name>A0ABW0MNC6_9BURK</name>
<evidence type="ECO:0008006" key="4">
    <source>
        <dbReference type="Google" id="ProtNLM"/>
    </source>
</evidence>
<reference evidence="3" key="1">
    <citation type="journal article" date="2019" name="Int. J. Syst. Evol. Microbiol.">
        <title>The Global Catalogue of Microorganisms (GCM) 10K type strain sequencing project: providing services to taxonomists for standard genome sequencing and annotation.</title>
        <authorList>
            <consortium name="The Broad Institute Genomics Platform"/>
            <consortium name="The Broad Institute Genome Sequencing Center for Infectious Disease"/>
            <person name="Wu L."/>
            <person name="Ma J."/>
        </authorList>
    </citation>
    <scope>NUCLEOTIDE SEQUENCE [LARGE SCALE GENOMIC DNA]</scope>
    <source>
        <strain evidence="3">CCUG 43111</strain>
    </source>
</reference>
<evidence type="ECO:0000313" key="2">
    <source>
        <dbReference type="EMBL" id="MFC5478326.1"/>
    </source>
</evidence>
<comment type="caution">
    <text evidence="2">The sequence shown here is derived from an EMBL/GenBank/DDBJ whole genome shotgun (WGS) entry which is preliminary data.</text>
</comment>
<dbReference type="Proteomes" id="UP001596101">
    <property type="component" value="Unassembled WGS sequence"/>
</dbReference>